<dbReference type="EMBL" id="CP002048">
    <property type="protein sequence ID" value="ADI02370.1"/>
    <property type="molecule type" value="Genomic_DNA"/>
</dbReference>
<feature type="transmembrane region" description="Helical" evidence="1">
    <location>
        <begin position="128"/>
        <end position="148"/>
    </location>
</feature>
<evidence type="ECO:0000313" key="3">
    <source>
        <dbReference type="Proteomes" id="UP000000378"/>
    </source>
</evidence>
<dbReference type="HOGENOM" id="CLU_131458_3_0_9"/>
<name>D7CNT5_SYNLT</name>
<reference evidence="2 3" key="2">
    <citation type="journal article" date="2010" name="Stand. Genomic Sci.">
        <title>Complete genome sequence of Syntrophothermus lipocalidus type strain (TGB-C1).</title>
        <authorList>
            <person name="Djao O.D."/>
            <person name="Zhang X."/>
            <person name="Lucas S."/>
            <person name="Lapidus A."/>
            <person name="Del Rio T.G."/>
            <person name="Nolan M."/>
            <person name="Tice H."/>
            <person name="Cheng J.F."/>
            <person name="Han C."/>
            <person name="Tapia R."/>
            <person name="Goodwin L."/>
            <person name="Pitluck S."/>
            <person name="Liolios K."/>
            <person name="Ivanova N."/>
            <person name="Mavromatis K."/>
            <person name="Mikhailova N."/>
            <person name="Ovchinnikova G."/>
            <person name="Pati A."/>
            <person name="Brambilla E."/>
            <person name="Chen A."/>
            <person name="Palaniappan K."/>
            <person name="Land M."/>
            <person name="Hauser L."/>
            <person name="Chang Y.J."/>
            <person name="Jeffries C.D."/>
            <person name="Rohde M."/>
            <person name="Sikorski J."/>
            <person name="Spring S."/>
            <person name="Goker M."/>
            <person name="Detter J.C."/>
            <person name="Woyke T."/>
            <person name="Bristow J."/>
            <person name="Eisen J.A."/>
            <person name="Markowitz V."/>
            <person name="Hugenholtz P."/>
            <person name="Kyrpides N.C."/>
            <person name="Klenk H.P."/>
        </authorList>
    </citation>
    <scope>NUCLEOTIDE SEQUENCE [LARGE SCALE GENOMIC DNA]</scope>
    <source>
        <strain evidence="3">DSM 12680 / TGB-C1</strain>
    </source>
</reference>
<organism evidence="2 3">
    <name type="scientific">Syntrophothermus lipocalidus (strain DSM 12680 / TGB-C1)</name>
    <dbReference type="NCBI Taxonomy" id="643648"/>
    <lineage>
        <taxon>Bacteria</taxon>
        <taxon>Bacillati</taxon>
        <taxon>Bacillota</taxon>
        <taxon>Clostridia</taxon>
        <taxon>Eubacteriales</taxon>
        <taxon>Syntrophomonadaceae</taxon>
        <taxon>Syntrophothermus</taxon>
    </lineage>
</organism>
<dbReference type="Proteomes" id="UP000000378">
    <property type="component" value="Chromosome"/>
</dbReference>
<dbReference type="STRING" id="643648.Slip_1609"/>
<keyword evidence="1" id="KW-1133">Transmembrane helix</keyword>
<keyword evidence="3" id="KW-1185">Reference proteome</keyword>
<protein>
    <submittedName>
        <fullName evidence="2">Uncharacterized protein</fullName>
    </submittedName>
</protein>
<evidence type="ECO:0000256" key="1">
    <source>
        <dbReference type="SAM" id="Phobius"/>
    </source>
</evidence>
<gene>
    <name evidence="2" type="ordered locus">Slip_1609</name>
</gene>
<feature type="transmembrane region" description="Helical" evidence="1">
    <location>
        <begin position="59"/>
        <end position="78"/>
    </location>
</feature>
<evidence type="ECO:0000313" key="2">
    <source>
        <dbReference type="EMBL" id="ADI02370.1"/>
    </source>
</evidence>
<keyword evidence="1" id="KW-0812">Transmembrane</keyword>
<dbReference type="AlphaFoldDB" id="D7CNT5"/>
<proteinExistence type="predicted"/>
<keyword evidence="1" id="KW-0472">Membrane</keyword>
<accession>D7CNT5</accession>
<sequence length="150" mass="17574">MKKNTEISLDINQSVQFHINILQGIIQRMSTNCVSCKAWCLTLVSVQLTLILNNNNPNYTFITILPTFLFFVLDAYYLSLEKNFRKSYDVFVRKFHNGLLNTSDLYVIDVVTPRKHRMKTFLQSLRSISVWPFYLTLLVLILSVRLLILH</sequence>
<dbReference type="KEGG" id="slp:Slip_1609"/>
<dbReference type="OrthoDB" id="573709at2"/>
<dbReference type="eggNOG" id="ENOG50339TQ">
    <property type="taxonomic scope" value="Bacteria"/>
</dbReference>
<reference evidence="3" key="1">
    <citation type="journal article" date="2010" name="Stand. Genomic Sci.">
        <title>Complete genome sequence of Syntrophothermus lipocalidus type strain (TGB-C1T).</title>
        <authorList>
            <consortium name="US DOE Joint Genome Institute (JGI-PGF)"/>
            <person name="Djao O."/>
            <person name="Zhang X."/>
            <person name="Lucas S."/>
            <person name="Lapidus A."/>
            <person name="Glavina Del Rio T."/>
            <person name="Nolan M."/>
            <person name="Tice H."/>
            <person name="Cheng J."/>
            <person name="Han C."/>
            <person name="Tapia R."/>
            <person name="Goodwin L."/>
            <person name="Pitluck S."/>
            <person name="Liolios K."/>
            <person name="Ivanova N."/>
            <person name="Mavromatis K."/>
            <person name="Mikhailova N."/>
            <person name="Ovchinnikova G."/>
            <person name="Pati A."/>
            <person name="Brambilla E."/>
            <person name="Chen A."/>
            <person name="Palaniappan K."/>
            <person name="Land M."/>
            <person name="Hauser L."/>
            <person name="Chang Y."/>
            <person name="Jeffries C."/>
            <person name="Rohde M."/>
            <person name="Sikorski J."/>
            <person name="Spring S."/>
            <person name="Goker M."/>
            <person name="Detter J."/>
            <person name="Woyke T."/>
            <person name="Bristow J."/>
            <person name="Eisen J."/>
            <person name="Markowitz V."/>
            <person name="Hugenholtz P."/>
            <person name="Kyrpides N."/>
            <person name="Klenk H."/>
        </authorList>
    </citation>
    <scope>NUCLEOTIDE SEQUENCE [LARGE SCALE GENOMIC DNA]</scope>
    <source>
        <strain evidence="3">DSM 12680 / TGB-C1</strain>
    </source>
</reference>